<dbReference type="Proteomes" id="UP001209229">
    <property type="component" value="Unassembled WGS sequence"/>
</dbReference>
<keyword evidence="5 6" id="KW-0592">Phosphate transport</keyword>
<evidence type="ECO:0000313" key="10">
    <source>
        <dbReference type="Proteomes" id="UP001209229"/>
    </source>
</evidence>
<organism evidence="9 10">
    <name type="scientific">Plebeiibacterium sediminum</name>
    <dbReference type="NCBI Taxonomy" id="2992112"/>
    <lineage>
        <taxon>Bacteria</taxon>
        <taxon>Pseudomonadati</taxon>
        <taxon>Bacteroidota</taxon>
        <taxon>Bacteroidia</taxon>
        <taxon>Marinilabiliales</taxon>
        <taxon>Marinilabiliaceae</taxon>
        <taxon>Plebeiibacterium</taxon>
    </lineage>
</organism>
<comment type="similarity">
    <text evidence="2 6">Belongs to the PstS family.</text>
</comment>
<dbReference type="InterPro" id="IPR024370">
    <property type="entry name" value="PBP_domain"/>
</dbReference>
<evidence type="ECO:0000256" key="5">
    <source>
        <dbReference type="ARBA" id="ARBA00022592"/>
    </source>
</evidence>
<keyword evidence="7" id="KW-0732">Signal</keyword>
<dbReference type="PANTHER" id="PTHR42996">
    <property type="entry name" value="PHOSPHATE-BINDING PROTEIN PSTS"/>
    <property type="match status" value="1"/>
</dbReference>
<comment type="function">
    <text evidence="1">Part of the ABC transporter complex PstSACB involved in phosphate import.</text>
</comment>
<evidence type="ECO:0000259" key="8">
    <source>
        <dbReference type="Pfam" id="PF12849"/>
    </source>
</evidence>
<dbReference type="Gene3D" id="3.40.190.10">
    <property type="entry name" value="Periplasmic binding protein-like II"/>
    <property type="match status" value="2"/>
</dbReference>
<keyword evidence="10" id="KW-1185">Reference proteome</keyword>
<dbReference type="Pfam" id="PF12849">
    <property type="entry name" value="PBP_like_2"/>
    <property type="match status" value="1"/>
</dbReference>
<feature type="chain" id="PRO_5041904097" description="Phosphate-binding protein" evidence="7">
    <location>
        <begin position="19"/>
        <end position="354"/>
    </location>
</feature>
<dbReference type="AlphaFoldDB" id="A0AAE3M827"/>
<keyword evidence="4 6" id="KW-0813">Transport</keyword>
<evidence type="ECO:0000256" key="1">
    <source>
        <dbReference type="ARBA" id="ARBA00002841"/>
    </source>
</evidence>
<dbReference type="PANTHER" id="PTHR42996:SF1">
    <property type="entry name" value="PHOSPHATE-BINDING PROTEIN PSTS"/>
    <property type="match status" value="1"/>
</dbReference>
<protein>
    <recommendedName>
        <fullName evidence="6">Phosphate-binding protein</fullName>
    </recommendedName>
</protein>
<dbReference type="GO" id="GO:0035435">
    <property type="term" value="P:phosphate ion transmembrane transport"/>
    <property type="evidence" value="ECO:0007669"/>
    <property type="project" value="InterPro"/>
</dbReference>
<evidence type="ECO:0000256" key="2">
    <source>
        <dbReference type="ARBA" id="ARBA00008725"/>
    </source>
</evidence>
<dbReference type="PROSITE" id="PS51257">
    <property type="entry name" value="PROKAR_LIPOPROTEIN"/>
    <property type="match status" value="1"/>
</dbReference>
<gene>
    <name evidence="9" type="primary">pstS</name>
    <name evidence="9" type="ORF">OM075_18880</name>
</gene>
<dbReference type="CDD" id="cd13565">
    <property type="entry name" value="PBP2_PstS"/>
    <property type="match status" value="1"/>
</dbReference>
<evidence type="ECO:0000256" key="3">
    <source>
        <dbReference type="ARBA" id="ARBA00011529"/>
    </source>
</evidence>
<dbReference type="InterPro" id="IPR050962">
    <property type="entry name" value="Phosphate-bind_PstS"/>
</dbReference>
<feature type="domain" description="PBP" evidence="8">
    <location>
        <begin position="27"/>
        <end position="316"/>
    </location>
</feature>
<accession>A0AAE3M827</accession>
<dbReference type="GO" id="GO:0042301">
    <property type="term" value="F:phosphate ion binding"/>
    <property type="evidence" value="ECO:0007669"/>
    <property type="project" value="InterPro"/>
</dbReference>
<dbReference type="GO" id="GO:0043190">
    <property type="term" value="C:ATP-binding cassette (ABC) transporter complex"/>
    <property type="evidence" value="ECO:0007669"/>
    <property type="project" value="InterPro"/>
</dbReference>
<evidence type="ECO:0000256" key="6">
    <source>
        <dbReference type="PIRNR" id="PIRNR002756"/>
    </source>
</evidence>
<feature type="signal peptide" evidence="7">
    <location>
        <begin position="1"/>
        <end position="18"/>
    </location>
</feature>
<dbReference type="EMBL" id="JAPDPJ010000056">
    <property type="protein sequence ID" value="MCW3788540.1"/>
    <property type="molecule type" value="Genomic_DNA"/>
</dbReference>
<reference evidence="9" key="1">
    <citation type="submission" date="2022-10" db="EMBL/GenBank/DDBJ databases">
        <authorList>
            <person name="Yu W.X."/>
        </authorList>
    </citation>
    <scope>NUCLEOTIDE SEQUENCE</scope>
    <source>
        <strain evidence="9">AAT</strain>
    </source>
</reference>
<evidence type="ECO:0000313" key="9">
    <source>
        <dbReference type="EMBL" id="MCW3788540.1"/>
    </source>
</evidence>
<dbReference type="PIRSF" id="PIRSF002756">
    <property type="entry name" value="PstS"/>
    <property type="match status" value="1"/>
</dbReference>
<evidence type="ECO:0000256" key="7">
    <source>
        <dbReference type="SAM" id="SignalP"/>
    </source>
</evidence>
<name>A0AAE3M827_9BACT</name>
<comment type="caution">
    <text evidence="9">The sequence shown here is derived from an EMBL/GenBank/DDBJ whole genome shotgun (WGS) entry which is preliminary data.</text>
</comment>
<dbReference type="InterPro" id="IPR005673">
    <property type="entry name" value="ABC_phos-bd_PstS"/>
</dbReference>
<comment type="subunit">
    <text evidence="3">The complex is composed of two ATP-binding proteins (PstB), two transmembrane proteins (PstC and PstA) and a solute-binding protein (PstS).</text>
</comment>
<dbReference type="NCBIfam" id="TIGR00975">
    <property type="entry name" value="3a0107s03"/>
    <property type="match status" value="1"/>
</dbReference>
<evidence type="ECO:0000256" key="4">
    <source>
        <dbReference type="ARBA" id="ARBA00022448"/>
    </source>
</evidence>
<dbReference type="SUPFAM" id="SSF53850">
    <property type="entry name" value="Periplasmic binding protein-like II"/>
    <property type="match status" value="1"/>
</dbReference>
<sequence>MKNLLVVLLIAAMFGACSNGKKSAADSSDKAVSIAAAGATFPMPYYNMVIKNYIKEKGVLVTYGGIGSGGGIKSLKDKVVDFGATDAYLSDEKMAAMPSEIVHIPTCLGAVVIAYNLEGVEGLKLTNELLEGIFMGDITKWNDSKIAANNEGLNLPDQEITFVHRSDGSGTTYIFSDFMTKISTKWADAVGTGKSLQWPVGIGAKGNPGVAGTIKSTPGAIGYVGSEYAFAQKISYAMLKNAAGNYIEPSIESISAAAQGAMPEDTRVMLTNSDDANAYPISGFTWLILYKEQAYDGRSKAQAQGTLEFLDWLISEGAQSQASKVNYAPLPEKAVAQAKTILRSVTYNGEALLK</sequence>
<dbReference type="RefSeq" id="WP_301192098.1">
    <property type="nucleotide sequence ID" value="NZ_JAPDPJ010000056.1"/>
</dbReference>
<proteinExistence type="inferred from homology"/>